<dbReference type="EMBL" id="JACVVK020000359">
    <property type="protein sequence ID" value="KAK7477037.1"/>
    <property type="molecule type" value="Genomic_DNA"/>
</dbReference>
<proteinExistence type="predicted"/>
<gene>
    <name evidence="3" type="ORF">BaRGS_00031717</name>
</gene>
<accession>A0ABD0JQ86</accession>
<sequence>MTSVPHSHIPYGESGSGHYGNWLARQDAANIAIVKDQILKAVESIPARQPGDVFTIGDYGTADGSVSIPLIREIIELVRKTKGNVQIQVVYEDQPSNDFNSLFKRLHGLIPDPPTYLHEFKDVFVLASGASFYHQIVPDNSADLLMSFIAAHWMSEAPTKFQDSLHRFPNANEAERKLVAAQGAKDWEAFLLLRAKELKSGGVLIVSTPSEDPEMKQQGVRHCNQGTEEGMLNMWRRMRDEGKITNEEFVNTNFNRCTRYLEEYKAPFVDVNSAVYKAGMRLISAEQVLSGCVAQKAWQQKLEKEGVDDRKTWAKAVVQQHRCWSNSSFIRGLSDTRTESEKEALVDEMYSRLEAEVATQDPKVFKNWYLLGYVFARKE</sequence>
<dbReference type="Gene3D" id="3.40.50.150">
    <property type="entry name" value="Vaccinia Virus protein VP39"/>
    <property type="match status" value="1"/>
</dbReference>
<dbReference type="Proteomes" id="UP001519460">
    <property type="component" value="Unassembled WGS sequence"/>
</dbReference>
<keyword evidence="1" id="KW-0479">Metal-binding</keyword>
<dbReference type="Pfam" id="PF03492">
    <property type="entry name" value="Methyltransf_7"/>
    <property type="match status" value="1"/>
</dbReference>
<keyword evidence="2" id="KW-0460">Magnesium</keyword>
<dbReference type="InterPro" id="IPR029063">
    <property type="entry name" value="SAM-dependent_MTases_sf"/>
</dbReference>
<dbReference type="InterPro" id="IPR042086">
    <property type="entry name" value="MeTrfase_capping"/>
</dbReference>
<evidence type="ECO:0000313" key="4">
    <source>
        <dbReference type="Proteomes" id="UP001519460"/>
    </source>
</evidence>
<evidence type="ECO:0000313" key="3">
    <source>
        <dbReference type="EMBL" id="KAK7477037.1"/>
    </source>
</evidence>
<organism evidence="3 4">
    <name type="scientific">Batillaria attramentaria</name>
    <dbReference type="NCBI Taxonomy" id="370345"/>
    <lineage>
        <taxon>Eukaryota</taxon>
        <taxon>Metazoa</taxon>
        <taxon>Spiralia</taxon>
        <taxon>Lophotrochozoa</taxon>
        <taxon>Mollusca</taxon>
        <taxon>Gastropoda</taxon>
        <taxon>Caenogastropoda</taxon>
        <taxon>Sorbeoconcha</taxon>
        <taxon>Cerithioidea</taxon>
        <taxon>Batillariidae</taxon>
        <taxon>Batillaria</taxon>
    </lineage>
</organism>
<dbReference type="InterPro" id="IPR005299">
    <property type="entry name" value="MeTrfase_7"/>
</dbReference>
<dbReference type="SUPFAM" id="SSF53335">
    <property type="entry name" value="S-adenosyl-L-methionine-dependent methyltransferases"/>
    <property type="match status" value="1"/>
</dbReference>
<dbReference type="AlphaFoldDB" id="A0ABD0JQ86"/>
<evidence type="ECO:0000256" key="2">
    <source>
        <dbReference type="ARBA" id="ARBA00022842"/>
    </source>
</evidence>
<dbReference type="Gene3D" id="1.10.1200.270">
    <property type="entry name" value="Methyltransferase, alpha-helical capping domain"/>
    <property type="match status" value="1"/>
</dbReference>
<comment type="caution">
    <text evidence="3">The sequence shown here is derived from an EMBL/GenBank/DDBJ whole genome shotgun (WGS) entry which is preliminary data.</text>
</comment>
<dbReference type="PANTHER" id="PTHR31009">
    <property type="entry name" value="S-ADENOSYL-L-METHIONINE:CARBOXYL METHYLTRANSFERASE FAMILY PROTEIN"/>
    <property type="match status" value="1"/>
</dbReference>
<evidence type="ECO:0000256" key="1">
    <source>
        <dbReference type="ARBA" id="ARBA00022723"/>
    </source>
</evidence>
<keyword evidence="4" id="KW-1185">Reference proteome</keyword>
<reference evidence="3 4" key="1">
    <citation type="journal article" date="2023" name="Sci. Data">
        <title>Genome assembly of the Korean intertidal mud-creeper Batillaria attramentaria.</title>
        <authorList>
            <person name="Patra A.K."/>
            <person name="Ho P.T."/>
            <person name="Jun S."/>
            <person name="Lee S.J."/>
            <person name="Kim Y."/>
            <person name="Won Y.J."/>
        </authorList>
    </citation>
    <scope>NUCLEOTIDE SEQUENCE [LARGE SCALE GENOMIC DNA]</scope>
    <source>
        <strain evidence="3">Wonlab-2016</strain>
    </source>
</reference>
<name>A0ABD0JQ86_9CAEN</name>
<dbReference type="GO" id="GO:0046872">
    <property type="term" value="F:metal ion binding"/>
    <property type="evidence" value="ECO:0007669"/>
    <property type="project" value="UniProtKB-KW"/>
</dbReference>
<protein>
    <submittedName>
        <fullName evidence="3">Uncharacterized protein</fullName>
    </submittedName>
</protein>